<keyword evidence="4" id="KW-0812">Transmembrane</keyword>
<dbReference type="RefSeq" id="WP_089682081.1">
    <property type="nucleotide sequence ID" value="NZ_FNES01000001.1"/>
</dbReference>
<organism evidence="6 7">
    <name type="scientific">Billgrantia gudaonensis</name>
    <dbReference type="NCBI Taxonomy" id="376427"/>
    <lineage>
        <taxon>Bacteria</taxon>
        <taxon>Pseudomonadati</taxon>
        <taxon>Pseudomonadota</taxon>
        <taxon>Gammaproteobacteria</taxon>
        <taxon>Oceanospirillales</taxon>
        <taxon>Halomonadaceae</taxon>
        <taxon>Billgrantia</taxon>
    </lineage>
</organism>
<dbReference type="PROSITE" id="PS50887">
    <property type="entry name" value="GGDEF"/>
    <property type="match status" value="1"/>
</dbReference>
<keyword evidence="7" id="KW-1185">Reference proteome</keyword>
<keyword evidence="4" id="KW-1133">Transmembrane helix</keyword>
<reference evidence="6 7" key="1">
    <citation type="submission" date="2016-10" db="EMBL/GenBank/DDBJ databases">
        <authorList>
            <person name="de Groot N.N."/>
        </authorList>
    </citation>
    <scope>NUCLEOTIDE SEQUENCE [LARGE SCALE GENOMIC DNA]</scope>
    <source>
        <strain evidence="6 7">CGMCC 1.6133</strain>
    </source>
</reference>
<evidence type="ECO:0000313" key="6">
    <source>
        <dbReference type="EMBL" id="SDI72314.1"/>
    </source>
</evidence>
<dbReference type="Pfam" id="PF00990">
    <property type="entry name" value="GGDEF"/>
    <property type="match status" value="1"/>
</dbReference>
<feature type="domain" description="GGDEF" evidence="5">
    <location>
        <begin position="321"/>
        <end position="453"/>
    </location>
</feature>
<evidence type="ECO:0000256" key="4">
    <source>
        <dbReference type="SAM" id="Phobius"/>
    </source>
</evidence>
<comment type="catalytic activity">
    <reaction evidence="3">
        <text>2 GTP = 3',3'-c-di-GMP + 2 diphosphate</text>
        <dbReference type="Rhea" id="RHEA:24898"/>
        <dbReference type="ChEBI" id="CHEBI:33019"/>
        <dbReference type="ChEBI" id="CHEBI:37565"/>
        <dbReference type="ChEBI" id="CHEBI:58805"/>
        <dbReference type="EC" id="2.7.7.65"/>
    </reaction>
</comment>
<dbReference type="CDD" id="cd01949">
    <property type="entry name" value="GGDEF"/>
    <property type="match status" value="1"/>
</dbReference>
<dbReference type="GO" id="GO:1902201">
    <property type="term" value="P:negative regulation of bacterial-type flagellum-dependent cell motility"/>
    <property type="evidence" value="ECO:0007669"/>
    <property type="project" value="TreeGrafter"/>
</dbReference>
<dbReference type="OrthoDB" id="6087871at2"/>
<evidence type="ECO:0000259" key="5">
    <source>
        <dbReference type="PROSITE" id="PS50887"/>
    </source>
</evidence>
<dbReference type="InterPro" id="IPR043128">
    <property type="entry name" value="Rev_trsase/Diguanyl_cyclase"/>
</dbReference>
<dbReference type="EC" id="2.7.7.65" evidence="2"/>
<dbReference type="SUPFAM" id="SSF55073">
    <property type="entry name" value="Nucleotide cyclase"/>
    <property type="match status" value="1"/>
</dbReference>
<dbReference type="FunFam" id="3.30.70.270:FF:000001">
    <property type="entry name" value="Diguanylate cyclase domain protein"/>
    <property type="match status" value="1"/>
</dbReference>
<gene>
    <name evidence="6" type="ORF">SAMN04487954_101145</name>
</gene>
<protein>
    <recommendedName>
        <fullName evidence="2">diguanylate cyclase</fullName>
        <ecNumber evidence="2">2.7.7.65</ecNumber>
    </recommendedName>
</protein>
<evidence type="ECO:0000256" key="1">
    <source>
        <dbReference type="ARBA" id="ARBA00001946"/>
    </source>
</evidence>
<feature type="transmembrane region" description="Helical" evidence="4">
    <location>
        <begin position="209"/>
        <end position="228"/>
    </location>
</feature>
<feature type="transmembrane region" description="Helical" evidence="4">
    <location>
        <begin position="12"/>
        <end position="33"/>
    </location>
</feature>
<dbReference type="NCBIfam" id="TIGR00254">
    <property type="entry name" value="GGDEF"/>
    <property type="match status" value="1"/>
</dbReference>
<dbReference type="InterPro" id="IPR050469">
    <property type="entry name" value="Diguanylate_Cyclase"/>
</dbReference>
<dbReference type="InterPro" id="IPR000160">
    <property type="entry name" value="GGDEF_dom"/>
</dbReference>
<evidence type="ECO:0000313" key="7">
    <source>
        <dbReference type="Proteomes" id="UP000198525"/>
    </source>
</evidence>
<dbReference type="GO" id="GO:0052621">
    <property type="term" value="F:diguanylate cyclase activity"/>
    <property type="evidence" value="ECO:0007669"/>
    <property type="project" value="UniProtKB-EC"/>
</dbReference>
<dbReference type="Gene3D" id="6.10.340.10">
    <property type="match status" value="1"/>
</dbReference>
<dbReference type="PANTHER" id="PTHR45138">
    <property type="entry name" value="REGULATORY COMPONENTS OF SENSORY TRANSDUCTION SYSTEM"/>
    <property type="match status" value="1"/>
</dbReference>
<comment type="cofactor">
    <cofactor evidence="1">
        <name>Mg(2+)</name>
        <dbReference type="ChEBI" id="CHEBI:18420"/>
    </cofactor>
</comment>
<dbReference type="GO" id="GO:0043709">
    <property type="term" value="P:cell adhesion involved in single-species biofilm formation"/>
    <property type="evidence" value="ECO:0007669"/>
    <property type="project" value="TreeGrafter"/>
</dbReference>
<dbReference type="Proteomes" id="UP000198525">
    <property type="component" value="Unassembled WGS sequence"/>
</dbReference>
<proteinExistence type="predicted"/>
<dbReference type="PANTHER" id="PTHR45138:SF9">
    <property type="entry name" value="DIGUANYLATE CYCLASE DGCM-RELATED"/>
    <property type="match status" value="1"/>
</dbReference>
<keyword evidence="4" id="KW-0472">Membrane</keyword>
<accession>A0A1G8MWN9</accession>
<dbReference type="InterPro" id="IPR029787">
    <property type="entry name" value="Nucleotide_cyclase"/>
</dbReference>
<evidence type="ECO:0000256" key="3">
    <source>
        <dbReference type="ARBA" id="ARBA00034247"/>
    </source>
</evidence>
<sequence length="464" mass="51884">MRKGFGLTVRLAVLTGLLTLVILSTIGLALMSFGEYRQALSRLSDESTRALMTASRLKQQSESMVGSGALLLLADDHFSRRQAMFEISDREEWIRELLSELEASPATQGSFTALETTLVELVENFNALDALVRRRIDTQALRLSRGPHDEDSVVRLYHLEERIAEQMRTNRSLSMELGVAVGYHVNHIRSQLDASVHRLNEEIGQRERLLAGFAGMAMLVLLVTVLYVSRSVVHRVLRLHRAISRERPAPEELDVSGNDEIARMASSIQRYMHNISDNERRILAMNRELDFMASHDALTHLYNRHHFERAINERQQALDSELYSVVMVDIDHFKRINDNHGHDAGDQVIRMVADQLSRGLPDSALLARYGGEEFVALVPGCSAAAVASMLETIRHALMGAVVRVDGVTLWVTASFGVAQKIPGAAFDRCLKAADEALYEAKRRGRNRVVVRPLRQSDSEGGDNG</sequence>
<dbReference type="GO" id="GO:0005886">
    <property type="term" value="C:plasma membrane"/>
    <property type="evidence" value="ECO:0007669"/>
    <property type="project" value="TreeGrafter"/>
</dbReference>
<evidence type="ECO:0000256" key="2">
    <source>
        <dbReference type="ARBA" id="ARBA00012528"/>
    </source>
</evidence>
<name>A0A1G8MWN9_9GAMM</name>
<dbReference type="SMART" id="SM00267">
    <property type="entry name" value="GGDEF"/>
    <property type="match status" value="1"/>
</dbReference>
<dbReference type="STRING" id="376427.SAMN04487954_101145"/>
<dbReference type="EMBL" id="FNES01000001">
    <property type="protein sequence ID" value="SDI72314.1"/>
    <property type="molecule type" value="Genomic_DNA"/>
</dbReference>
<dbReference type="Gene3D" id="1.20.58.920">
    <property type="match status" value="1"/>
</dbReference>
<dbReference type="InterPro" id="IPR038188">
    <property type="entry name" value="TorS_sensor_sf"/>
</dbReference>
<dbReference type="Gene3D" id="3.30.70.270">
    <property type="match status" value="1"/>
</dbReference>
<dbReference type="AlphaFoldDB" id="A0A1G8MWN9"/>